<name>A0A1D6LAV7_MAIZE</name>
<protein>
    <submittedName>
        <fullName evidence="1">Cellulose synthase-6</fullName>
    </submittedName>
</protein>
<reference evidence="1" key="1">
    <citation type="submission" date="2015-12" db="EMBL/GenBank/DDBJ databases">
        <title>Update maize B73 reference genome by single molecule sequencing technologies.</title>
        <authorList>
            <consortium name="Maize Genome Sequencing Project"/>
            <person name="Ware D."/>
        </authorList>
    </citation>
    <scope>NUCLEOTIDE SEQUENCE [LARGE SCALE GENOMIC DNA]</scope>
    <source>
        <tissue evidence="1">Seedling</tissue>
    </source>
</reference>
<sequence>MRRGWNWNRWCCLEQGKRIVCLFCLCSKMRAFLPLLLVLVHFSFTRTHKLHW</sequence>
<gene>
    <name evidence="1" type="ORF">ZEAMMB73_Zm00001d034770</name>
</gene>
<accession>A0A1D6LAV7</accession>
<organism evidence="1">
    <name type="scientific">Zea mays</name>
    <name type="common">Maize</name>
    <dbReference type="NCBI Taxonomy" id="4577"/>
    <lineage>
        <taxon>Eukaryota</taxon>
        <taxon>Viridiplantae</taxon>
        <taxon>Streptophyta</taxon>
        <taxon>Embryophyta</taxon>
        <taxon>Tracheophyta</taxon>
        <taxon>Spermatophyta</taxon>
        <taxon>Magnoliopsida</taxon>
        <taxon>Liliopsida</taxon>
        <taxon>Poales</taxon>
        <taxon>Poaceae</taxon>
        <taxon>PACMAD clade</taxon>
        <taxon>Panicoideae</taxon>
        <taxon>Andropogonodae</taxon>
        <taxon>Andropogoneae</taxon>
        <taxon>Tripsacinae</taxon>
        <taxon>Zea</taxon>
    </lineage>
</organism>
<dbReference type="EMBL" id="CM007647">
    <property type="protein sequence ID" value="ONM11239.1"/>
    <property type="molecule type" value="Genomic_DNA"/>
</dbReference>
<evidence type="ECO:0000313" key="1">
    <source>
        <dbReference type="EMBL" id="ONM11239.1"/>
    </source>
</evidence>
<dbReference type="AlphaFoldDB" id="A0A1D6LAV7"/>
<proteinExistence type="predicted"/>